<dbReference type="AlphaFoldDB" id="A0A1W1W482"/>
<proteinExistence type="predicted"/>
<sequence length="39" mass="4414">MNSQTDREALDIRYTISMGIYCCNAHSSGTSKKPDVYQE</sequence>
<name>A0A1W1W482_9BACT</name>
<evidence type="ECO:0000313" key="2">
    <source>
        <dbReference type="Proteomes" id="UP000192266"/>
    </source>
</evidence>
<keyword evidence="2" id="KW-1185">Reference proteome</keyword>
<evidence type="ECO:0000313" key="1">
    <source>
        <dbReference type="EMBL" id="SMC00406.1"/>
    </source>
</evidence>
<gene>
    <name evidence="1" type="ORF">SAMN00120144_3913</name>
</gene>
<reference evidence="1 2" key="1">
    <citation type="submission" date="2017-04" db="EMBL/GenBank/DDBJ databases">
        <authorList>
            <person name="Afonso C.L."/>
            <person name="Miller P.J."/>
            <person name="Scott M.A."/>
            <person name="Spackman E."/>
            <person name="Goraichik I."/>
            <person name="Dimitrov K.M."/>
            <person name="Suarez D.L."/>
            <person name="Swayne D.E."/>
        </authorList>
    </citation>
    <scope>NUCLEOTIDE SEQUENCE [LARGE SCALE GENOMIC DNA]</scope>
    <source>
        <strain evidence="1 2">DSM 11622</strain>
    </source>
</reference>
<dbReference type="EMBL" id="FWWW01000101">
    <property type="protein sequence ID" value="SMC00406.1"/>
    <property type="molecule type" value="Genomic_DNA"/>
</dbReference>
<accession>A0A1W1W482</accession>
<organism evidence="1 2">
    <name type="scientific">Hymenobacter roseosalivarius DSM 11622</name>
    <dbReference type="NCBI Taxonomy" id="645990"/>
    <lineage>
        <taxon>Bacteria</taxon>
        <taxon>Pseudomonadati</taxon>
        <taxon>Bacteroidota</taxon>
        <taxon>Cytophagia</taxon>
        <taxon>Cytophagales</taxon>
        <taxon>Hymenobacteraceae</taxon>
        <taxon>Hymenobacter</taxon>
    </lineage>
</organism>
<dbReference type="Proteomes" id="UP000192266">
    <property type="component" value="Unassembled WGS sequence"/>
</dbReference>
<protein>
    <submittedName>
        <fullName evidence="1">Uncharacterized protein</fullName>
    </submittedName>
</protein>
<feature type="non-terminal residue" evidence="1">
    <location>
        <position position="39"/>
    </location>
</feature>